<organism evidence="7 8">
    <name type="scientific">Actinokineospora iranica</name>
    <dbReference type="NCBI Taxonomy" id="1271860"/>
    <lineage>
        <taxon>Bacteria</taxon>
        <taxon>Bacillati</taxon>
        <taxon>Actinomycetota</taxon>
        <taxon>Actinomycetes</taxon>
        <taxon>Pseudonocardiales</taxon>
        <taxon>Pseudonocardiaceae</taxon>
        <taxon>Actinokineospora</taxon>
    </lineage>
</organism>
<evidence type="ECO:0000256" key="4">
    <source>
        <dbReference type="ARBA" id="ARBA00023136"/>
    </source>
</evidence>
<dbReference type="Proteomes" id="UP000199501">
    <property type="component" value="Unassembled WGS sequence"/>
</dbReference>
<dbReference type="OrthoDB" id="9811483at2"/>
<dbReference type="InterPro" id="IPR017501">
    <property type="entry name" value="Phage_infect_YhgE_C"/>
</dbReference>
<evidence type="ECO:0000259" key="6">
    <source>
        <dbReference type="Pfam" id="PF12698"/>
    </source>
</evidence>
<dbReference type="NCBIfam" id="TIGR03057">
    <property type="entry name" value="xxxLxxG_by_4"/>
    <property type="match status" value="3"/>
</dbReference>
<name>A0A1G6JLB1_9PSEU</name>
<gene>
    <name evidence="7" type="ORF">SAMN05216174_101459</name>
</gene>
<dbReference type="InterPro" id="IPR051328">
    <property type="entry name" value="T7SS_ABC-Transporter"/>
</dbReference>
<keyword evidence="8" id="KW-1185">Reference proteome</keyword>
<dbReference type="PANTHER" id="PTHR43077:SF5">
    <property type="entry name" value="PHAGE INFECTION PROTEIN"/>
    <property type="match status" value="1"/>
</dbReference>
<proteinExistence type="predicted"/>
<feature type="transmembrane region" description="Helical" evidence="5">
    <location>
        <begin position="21"/>
        <end position="41"/>
    </location>
</feature>
<dbReference type="EMBL" id="FMZZ01000001">
    <property type="protein sequence ID" value="SDC19458.1"/>
    <property type="molecule type" value="Genomic_DNA"/>
</dbReference>
<dbReference type="RefSeq" id="WP_091447647.1">
    <property type="nucleotide sequence ID" value="NZ_FMZZ01000001.1"/>
</dbReference>
<dbReference type="AlphaFoldDB" id="A0A1G6JLB1"/>
<evidence type="ECO:0000256" key="3">
    <source>
        <dbReference type="ARBA" id="ARBA00022989"/>
    </source>
</evidence>
<dbReference type="PANTHER" id="PTHR43077">
    <property type="entry name" value="TRANSPORT PERMEASE YVFS-RELATED"/>
    <property type="match status" value="1"/>
</dbReference>
<protein>
    <submittedName>
        <fullName evidence="7">Putative membrane protein</fullName>
    </submittedName>
</protein>
<evidence type="ECO:0000256" key="5">
    <source>
        <dbReference type="SAM" id="Phobius"/>
    </source>
</evidence>
<dbReference type="GO" id="GO:0140359">
    <property type="term" value="F:ABC-type transporter activity"/>
    <property type="evidence" value="ECO:0007669"/>
    <property type="project" value="InterPro"/>
</dbReference>
<feature type="transmembrane region" description="Helical" evidence="5">
    <location>
        <begin position="536"/>
        <end position="559"/>
    </location>
</feature>
<sequence>MTVLRLARNEFRRISSGTLPKLAVLAMVLVPLLYGSMYLYANADPYDRLDRIPAALVVADTGVTTADGTRLDAGREVADNLRDSGAFDWHEVDAADAEAGVRDGRYTFSMTLPEDFSAALSSSGEFAPRQGFITVTTNDANNYLVGTIADRVVSEVRKAVAAEVGAEAAEKFLIGFGTVYERTRQAADGATRLADGAGQANAGAAELAGGQRRLLDGATRLADGAATAATGAGELSTGLGTLREKTAGLPGQTAALAEGARQVADGNERVAKTGEEVAGAAQGLVDRLDTVDEQVAARLRAAGVPEDQIAAIQGELRGLRAPVDQANTRVREAATQLRALADGAEKVADGASTLAAATPALTDGIAKAADGGRELAAGTVRLRDGAIEVRDGERAAVEGTDKLAAGAKTLADGSVSLRDGLTSGLNQIPHPDDATRDATARTIGDPVAVRTVGENSAGSYGAGLAPFFLGLAAWIGAFVLFLLVRPLSARALAAGHPAVRTALAGWLTPALLGVAQVVVMYAAVTTLIGIHPARPVAALGFLVLTSLAFVAIVHALNAALGPAGKFVALIVLILQLISAGGTFPWQTLPDALIPLHQALPMGYVVDGLRHLLYGGSLSGLGVDIGVLVAYLIGGLVVSTVAARRQRVWTPARLKPELVL</sequence>
<dbReference type="NCBIfam" id="TIGR03061">
    <property type="entry name" value="pip_yhgE_Nterm"/>
    <property type="match status" value="1"/>
</dbReference>
<keyword evidence="4 5" id="KW-0472">Membrane</keyword>
<reference evidence="8" key="1">
    <citation type="submission" date="2016-10" db="EMBL/GenBank/DDBJ databases">
        <authorList>
            <person name="Varghese N."/>
            <person name="Submissions S."/>
        </authorList>
    </citation>
    <scope>NUCLEOTIDE SEQUENCE [LARGE SCALE GENOMIC DNA]</scope>
    <source>
        <strain evidence="8">IBRC-M 10403</strain>
    </source>
</reference>
<dbReference type="InterPro" id="IPR017500">
    <property type="entry name" value="Phage_infect_YhgE_N"/>
</dbReference>
<evidence type="ECO:0000256" key="1">
    <source>
        <dbReference type="ARBA" id="ARBA00004141"/>
    </source>
</evidence>
<feature type="transmembrane region" description="Helical" evidence="5">
    <location>
        <begin position="620"/>
        <end position="642"/>
    </location>
</feature>
<dbReference type="NCBIfam" id="TIGR03062">
    <property type="entry name" value="pip_yhgE_Cterm"/>
    <property type="match status" value="1"/>
</dbReference>
<keyword evidence="2 5" id="KW-0812">Transmembrane</keyword>
<feature type="transmembrane region" description="Helical" evidence="5">
    <location>
        <begin position="460"/>
        <end position="484"/>
    </location>
</feature>
<feature type="transmembrane region" description="Helical" evidence="5">
    <location>
        <begin position="505"/>
        <end position="530"/>
    </location>
</feature>
<dbReference type="STRING" id="1271860.SAMN05216174_101459"/>
<evidence type="ECO:0000313" key="8">
    <source>
        <dbReference type="Proteomes" id="UP000199501"/>
    </source>
</evidence>
<dbReference type="InterPro" id="IPR023908">
    <property type="entry name" value="xxxLxxG_rpt"/>
</dbReference>
<evidence type="ECO:0000256" key="2">
    <source>
        <dbReference type="ARBA" id="ARBA00022692"/>
    </source>
</evidence>
<dbReference type="InterPro" id="IPR013525">
    <property type="entry name" value="ABC2_TM"/>
</dbReference>
<accession>A0A1G6JLB1</accession>
<keyword evidence="3 5" id="KW-1133">Transmembrane helix</keyword>
<dbReference type="Pfam" id="PF12698">
    <property type="entry name" value="ABC2_membrane_3"/>
    <property type="match status" value="1"/>
</dbReference>
<comment type="subcellular location">
    <subcellularLocation>
        <location evidence="1">Membrane</location>
        <topology evidence="1">Multi-pass membrane protein</topology>
    </subcellularLocation>
</comment>
<dbReference type="GO" id="GO:0016020">
    <property type="term" value="C:membrane"/>
    <property type="evidence" value="ECO:0007669"/>
    <property type="project" value="UniProtKB-SubCell"/>
</dbReference>
<feature type="transmembrane region" description="Helical" evidence="5">
    <location>
        <begin position="566"/>
        <end position="585"/>
    </location>
</feature>
<feature type="domain" description="ABC-2 type transporter transmembrane" evidence="6">
    <location>
        <begin position="449"/>
        <end position="637"/>
    </location>
</feature>
<evidence type="ECO:0000313" key="7">
    <source>
        <dbReference type="EMBL" id="SDC19458.1"/>
    </source>
</evidence>